<protein>
    <submittedName>
        <fullName evidence="10">Carbohydrate ABC transporter permease</fullName>
    </submittedName>
</protein>
<dbReference type="SUPFAM" id="SSF161098">
    <property type="entry name" value="MetI-like"/>
    <property type="match status" value="1"/>
</dbReference>
<evidence type="ECO:0000256" key="3">
    <source>
        <dbReference type="ARBA" id="ARBA00022475"/>
    </source>
</evidence>
<feature type="transmembrane region" description="Helical" evidence="7">
    <location>
        <begin position="137"/>
        <end position="159"/>
    </location>
</feature>
<keyword evidence="4 7" id="KW-0812">Transmembrane</keyword>
<reference evidence="10 11" key="1">
    <citation type="submission" date="2021-03" db="EMBL/GenBank/DDBJ databases">
        <title>Complete genome of Streptomyces formicae strain 1H-GS9 (DSM 100524).</title>
        <authorList>
            <person name="Atanasov K.E."/>
            <person name="Altabella T."/>
            <person name="Ferrer A."/>
        </authorList>
    </citation>
    <scope>NUCLEOTIDE SEQUENCE [LARGE SCALE GENOMIC DNA]</scope>
    <source>
        <strain evidence="10 11">1H-GS9</strain>
    </source>
</reference>
<dbReference type="CDD" id="cd06261">
    <property type="entry name" value="TM_PBP2"/>
    <property type="match status" value="1"/>
</dbReference>
<sequence>MSVAAPALAPTGTPARPVVSRPPGSRPRWLAAVMNRFVVNAVLVLAVLYTFLPVTWLLFAATKDRQDLVRTSGFWFGTVRIAENIQATFAFEDGIIWRWLLNSAVYAIGGAALAAFIALLGGYAFDKFTFPGKNKLFGLVLTATMIPATVLAMPTYLLASEVGATNTYSVIIVVSVFASLPFGLYMGRVFSSTHVPNEIVEAARVDGASEFMIFLRVALPMMRSPYLTLFLLTFNGIWNDFYTPLLMLSDHMLYPLSLGIYGWFKEATAHPGLYPMVMVGSVISLIPVVALFLSLQKYWKSGLTTGALK</sequence>
<evidence type="ECO:0000256" key="7">
    <source>
        <dbReference type="RuleBase" id="RU363032"/>
    </source>
</evidence>
<evidence type="ECO:0000256" key="5">
    <source>
        <dbReference type="ARBA" id="ARBA00022989"/>
    </source>
</evidence>
<accession>A0ABY3WMN7</accession>
<gene>
    <name evidence="10" type="ORF">J4032_09600</name>
</gene>
<evidence type="ECO:0000256" key="4">
    <source>
        <dbReference type="ARBA" id="ARBA00022692"/>
    </source>
</evidence>
<evidence type="ECO:0000256" key="6">
    <source>
        <dbReference type="ARBA" id="ARBA00023136"/>
    </source>
</evidence>
<dbReference type="PROSITE" id="PS50928">
    <property type="entry name" value="ABC_TM1"/>
    <property type="match status" value="1"/>
</dbReference>
<keyword evidence="3" id="KW-1003">Cell membrane</keyword>
<dbReference type="InterPro" id="IPR035906">
    <property type="entry name" value="MetI-like_sf"/>
</dbReference>
<dbReference type="PANTHER" id="PTHR43744">
    <property type="entry name" value="ABC TRANSPORTER PERMEASE PROTEIN MG189-RELATED-RELATED"/>
    <property type="match status" value="1"/>
</dbReference>
<keyword evidence="5 7" id="KW-1133">Transmembrane helix</keyword>
<keyword evidence="11" id="KW-1185">Reference proteome</keyword>
<evidence type="ECO:0000256" key="8">
    <source>
        <dbReference type="SAM" id="MobiDB-lite"/>
    </source>
</evidence>
<feature type="transmembrane region" description="Helical" evidence="7">
    <location>
        <begin position="104"/>
        <end position="125"/>
    </location>
</feature>
<feature type="region of interest" description="Disordered" evidence="8">
    <location>
        <begin position="1"/>
        <end position="23"/>
    </location>
</feature>
<keyword evidence="2 7" id="KW-0813">Transport</keyword>
<evidence type="ECO:0000259" key="9">
    <source>
        <dbReference type="PROSITE" id="PS50928"/>
    </source>
</evidence>
<comment type="similarity">
    <text evidence="7">Belongs to the binding-protein-dependent transport system permease family.</text>
</comment>
<proteinExistence type="inferred from homology"/>
<keyword evidence="6 7" id="KW-0472">Membrane</keyword>
<name>A0ABY3WMN7_9ACTN</name>
<evidence type="ECO:0000313" key="11">
    <source>
        <dbReference type="Proteomes" id="UP000828924"/>
    </source>
</evidence>
<feature type="transmembrane region" description="Helical" evidence="7">
    <location>
        <begin position="273"/>
        <end position="293"/>
    </location>
</feature>
<evidence type="ECO:0000313" key="10">
    <source>
        <dbReference type="EMBL" id="UNM11766.1"/>
    </source>
</evidence>
<evidence type="ECO:0000256" key="1">
    <source>
        <dbReference type="ARBA" id="ARBA00004651"/>
    </source>
</evidence>
<dbReference type="InterPro" id="IPR000515">
    <property type="entry name" value="MetI-like"/>
</dbReference>
<feature type="domain" description="ABC transmembrane type-1" evidence="9">
    <location>
        <begin position="100"/>
        <end position="295"/>
    </location>
</feature>
<dbReference type="EMBL" id="CP071872">
    <property type="protein sequence ID" value="UNM11766.1"/>
    <property type="molecule type" value="Genomic_DNA"/>
</dbReference>
<feature type="transmembrane region" description="Helical" evidence="7">
    <location>
        <begin position="165"/>
        <end position="185"/>
    </location>
</feature>
<organism evidence="10 11">
    <name type="scientific">Streptomyces formicae</name>
    <dbReference type="NCBI Taxonomy" id="1616117"/>
    <lineage>
        <taxon>Bacteria</taxon>
        <taxon>Bacillati</taxon>
        <taxon>Actinomycetota</taxon>
        <taxon>Actinomycetes</taxon>
        <taxon>Kitasatosporales</taxon>
        <taxon>Streptomycetaceae</taxon>
        <taxon>Streptomyces</taxon>
    </lineage>
</organism>
<dbReference type="Pfam" id="PF00528">
    <property type="entry name" value="BPD_transp_1"/>
    <property type="match status" value="1"/>
</dbReference>
<dbReference type="Proteomes" id="UP000828924">
    <property type="component" value="Chromosome"/>
</dbReference>
<dbReference type="RefSeq" id="WP_242330341.1">
    <property type="nucleotide sequence ID" value="NZ_CP071872.1"/>
</dbReference>
<feature type="transmembrane region" description="Helical" evidence="7">
    <location>
        <begin position="37"/>
        <end position="59"/>
    </location>
</feature>
<dbReference type="PANTHER" id="PTHR43744:SF12">
    <property type="entry name" value="ABC TRANSPORTER PERMEASE PROTEIN MG189-RELATED"/>
    <property type="match status" value="1"/>
</dbReference>
<dbReference type="Gene3D" id="1.10.3720.10">
    <property type="entry name" value="MetI-like"/>
    <property type="match status" value="1"/>
</dbReference>
<evidence type="ECO:0000256" key="2">
    <source>
        <dbReference type="ARBA" id="ARBA00022448"/>
    </source>
</evidence>
<comment type="subcellular location">
    <subcellularLocation>
        <location evidence="1 7">Cell membrane</location>
        <topology evidence="1 7">Multi-pass membrane protein</topology>
    </subcellularLocation>
</comment>